<evidence type="ECO:0000256" key="1">
    <source>
        <dbReference type="ARBA" id="ARBA00022490"/>
    </source>
</evidence>
<dbReference type="PANTHER" id="PTHR34654">
    <property type="entry name" value="UPF0109 PROTEIN SCO5592"/>
    <property type="match status" value="1"/>
</dbReference>
<protein>
    <recommendedName>
        <fullName evidence="4">KH type-2 domain-containing protein</fullName>
    </recommendedName>
</protein>
<evidence type="ECO:0000256" key="2">
    <source>
        <dbReference type="ARBA" id="ARBA00022884"/>
    </source>
</evidence>
<organism evidence="3">
    <name type="scientific">marine sediment metagenome</name>
    <dbReference type="NCBI Taxonomy" id="412755"/>
    <lineage>
        <taxon>unclassified sequences</taxon>
        <taxon>metagenomes</taxon>
        <taxon>ecological metagenomes</taxon>
    </lineage>
</organism>
<dbReference type="Pfam" id="PF13083">
    <property type="entry name" value="KH_KhpA-B"/>
    <property type="match status" value="1"/>
</dbReference>
<comment type="caution">
    <text evidence="3">The sequence shown here is derived from an EMBL/GenBank/DDBJ whole genome shotgun (WGS) entry which is preliminary data.</text>
</comment>
<accession>X0UQP0</accession>
<dbReference type="GO" id="GO:0003723">
    <property type="term" value="F:RNA binding"/>
    <property type="evidence" value="ECO:0007669"/>
    <property type="project" value="UniProtKB-KW"/>
</dbReference>
<gene>
    <name evidence="3" type="ORF">S01H1_38807</name>
</gene>
<evidence type="ECO:0000313" key="3">
    <source>
        <dbReference type="EMBL" id="GAG07975.1"/>
    </source>
</evidence>
<proteinExistence type="predicted"/>
<keyword evidence="2" id="KW-0694">RNA-binding</keyword>
<keyword evidence="1" id="KW-0963">Cytoplasm</keyword>
<evidence type="ECO:0008006" key="4">
    <source>
        <dbReference type="Google" id="ProtNLM"/>
    </source>
</evidence>
<dbReference type="PANTHER" id="PTHR34654:SF1">
    <property type="entry name" value="RNA-BINDING PROTEIN KHPA"/>
    <property type="match status" value="1"/>
</dbReference>
<dbReference type="EMBL" id="BARS01024444">
    <property type="protein sequence ID" value="GAG07975.1"/>
    <property type="molecule type" value="Genomic_DNA"/>
</dbReference>
<sequence length="61" mass="6708">PDAVLIDHIETEKVDIFFLRVGTDDRGRLLGKRGSTISALRTFLAGVSARLGREVVIELVD</sequence>
<reference evidence="3" key="1">
    <citation type="journal article" date="2014" name="Front. Microbiol.">
        <title>High frequency of phylogenetically diverse reductive dehalogenase-homologous genes in deep subseafloor sedimentary metagenomes.</title>
        <authorList>
            <person name="Kawai M."/>
            <person name="Futagami T."/>
            <person name="Toyoda A."/>
            <person name="Takaki Y."/>
            <person name="Nishi S."/>
            <person name="Hori S."/>
            <person name="Arai W."/>
            <person name="Tsubouchi T."/>
            <person name="Morono Y."/>
            <person name="Uchiyama I."/>
            <person name="Ito T."/>
            <person name="Fujiyama A."/>
            <person name="Inagaki F."/>
            <person name="Takami H."/>
        </authorList>
    </citation>
    <scope>NUCLEOTIDE SEQUENCE</scope>
    <source>
        <strain evidence="3">Expedition CK06-06</strain>
    </source>
</reference>
<name>X0UQP0_9ZZZZ</name>
<dbReference type="InterPro" id="IPR020627">
    <property type="entry name" value="KhpA"/>
</dbReference>
<feature type="non-terminal residue" evidence="3">
    <location>
        <position position="1"/>
    </location>
</feature>
<dbReference type="AlphaFoldDB" id="X0UQP0"/>